<feature type="region of interest" description="Disordered" evidence="1">
    <location>
        <begin position="164"/>
        <end position="223"/>
    </location>
</feature>
<feature type="compositionally biased region" description="Basic and acidic residues" evidence="1">
    <location>
        <begin position="164"/>
        <end position="180"/>
    </location>
</feature>
<evidence type="ECO:0000256" key="1">
    <source>
        <dbReference type="SAM" id="MobiDB-lite"/>
    </source>
</evidence>
<dbReference type="EMBL" id="CAKOGP040000335">
    <property type="protein sequence ID" value="CAJ1934448.1"/>
    <property type="molecule type" value="Genomic_DNA"/>
</dbReference>
<organism evidence="2 3">
    <name type="scientific">Cylindrotheca closterium</name>
    <dbReference type="NCBI Taxonomy" id="2856"/>
    <lineage>
        <taxon>Eukaryota</taxon>
        <taxon>Sar</taxon>
        <taxon>Stramenopiles</taxon>
        <taxon>Ochrophyta</taxon>
        <taxon>Bacillariophyta</taxon>
        <taxon>Bacillariophyceae</taxon>
        <taxon>Bacillariophycidae</taxon>
        <taxon>Bacillariales</taxon>
        <taxon>Bacillariaceae</taxon>
        <taxon>Cylindrotheca</taxon>
    </lineage>
</organism>
<dbReference type="AlphaFoldDB" id="A0AAD2CGX4"/>
<accession>A0AAD2CGX4</accession>
<comment type="caution">
    <text evidence="2">The sequence shown here is derived from an EMBL/GenBank/DDBJ whole genome shotgun (WGS) entry which is preliminary data.</text>
</comment>
<gene>
    <name evidence="2" type="ORF">CYCCA115_LOCUS3788</name>
</gene>
<dbReference type="Proteomes" id="UP001295423">
    <property type="component" value="Unassembled WGS sequence"/>
</dbReference>
<keyword evidence="3" id="KW-1185">Reference proteome</keyword>
<reference evidence="2" key="1">
    <citation type="submission" date="2023-08" db="EMBL/GenBank/DDBJ databases">
        <authorList>
            <person name="Audoor S."/>
            <person name="Bilcke G."/>
        </authorList>
    </citation>
    <scope>NUCLEOTIDE SEQUENCE</scope>
</reference>
<feature type="compositionally biased region" description="Polar residues" evidence="1">
    <location>
        <begin position="190"/>
        <end position="204"/>
    </location>
</feature>
<evidence type="ECO:0000313" key="2">
    <source>
        <dbReference type="EMBL" id="CAJ1934448.1"/>
    </source>
</evidence>
<name>A0AAD2CGX4_9STRA</name>
<sequence length="223" mass="23651">MRGTLKSIADKFGAAVKNKATEAINEGSSFVSKNAESAYKTGKSAAMETARTASKGASGSFDRFYKQGKDATLSQVTAATTKASHVVRDASSSFASSARDASVSMASSAKEAAKEAAVEAKIEAKRGIRWLLVWSLAAVGVYGVATTVSKELVRHALVGTKREDHMIENKQSKQSRERGAPENSGRWSWLSLSEQKPPEQSSEGDASGSGGRWSWATWGGRPS</sequence>
<proteinExistence type="predicted"/>
<protein>
    <submittedName>
        <fullName evidence="2">Uncharacterized protein</fullName>
    </submittedName>
</protein>
<evidence type="ECO:0000313" key="3">
    <source>
        <dbReference type="Proteomes" id="UP001295423"/>
    </source>
</evidence>